<accession>A0A0A9GV11</accession>
<sequence>MMAFHEPACFLSILLNSNQASSMSKVLQYITTNDASIIWSRTNPNFTAKP</sequence>
<proteinExistence type="predicted"/>
<reference evidence="1" key="1">
    <citation type="submission" date="2014-09" db="EMBL/GenBank/DDBJ databases">
        <authorList>
            <person name="Magalhaes I.L.F."/>
            <person name="Oliveira U."/>
            <person name="Santos F.R."/>
            <person name="Vidigal T.H.D.A."/>
            <person name="Brescovit A.D."/>
            <person name="Santos A.J."/>
        </authorList>
    </citation>
    <scope>NUCLEOTIDE SEQUENCE</scope>
    <source>
        <tissue evidence="1">Shoot tissue taken approximately 20 cm above the soil surface</tissue>
    </source>
</reference>
<evidence type="ECO:0000313" key="1">
    <source>
        <dbReference type="EMBL" id="JAE27374.1"/>
    </source>
</evidence>
<organism evidence="1">
    <name type="scientific">Arundo donax</name>
    <name type="common">Giant reed</name>
    <name type="synonym">Donax arundinaceus</name>
    <dbReference type="NCBI Taxonomy" id="35708"/>
    <lineage>
        <taxon>Eukaryota</taxon>
        <taxon>Viridiplantae</taxon>
        <taxon>Streptophyta</taxon>
        <taxon>Embryophyta</taxon>
        <taxon>Tracheophyta</taxon>
        <taxon>Spermatophyta</taxon>
        <taxon>Magnoliopsida</taxon>
        <taxon>Liliopsida</taxon>
        <taxon>Poales</taxon>
        <taxon>Poaceae</taxon>
        <taxon>PACMAD clade</taxon>
        <taxon>Arundinoideae</taxon>
        <taxon>Arundineae</taxon>
        <taxon>Arundo</taxon>
    </lineage>
</organism>
<dbReference type="EMBL" id="GBRH01170522">
    <property type="protein sequence ID" value="JAE27374.1"/>
    <property type="molecule type" value="Transcribed_RNA"/>
</dbReference>
<name>A0A0A9GV11_ARUDO</name>
<protein>
    <submittedName>
        <fullName evidence="1">Uncharacterized protein</fullName>
    </submittedName>
</protein>
<reference evidence="1" key="2">
    <citation type="journal article" date="2015" name="Data Brief">
        <title>Shoot transcriptome of the giant reed, Arundo donax.</title>
        <authorList>
            <person name="Barrero R.A."/>
            <person name="Guerrero F.D."/>
            <person name="Moolhuijzen P."/>
            <person name="Goolsby J.A."/>
            <person name="Tidwell J."/>
            <person name="Bellgard S.E."/>
            <person name="Bellgard M.I."/>
        </authorList>
    </citation>
    <scope>NUCLEOTIDE SEQUENCE</scope>
    <source>
        <tissue evidence="1">Shoot tissue taken approximately 20 cm above the soil surface</tissue>
    </source>
</reference>
<dbReference type="AlphaFoldDB" id="A0A0A9GV11"/>